<feature type="domain" description="RRP12 HEAT" evidence="5">
    <location>
        <begin position="430"/>
        <end position="691"/>
    </location>
</feature>
<dbReference type="PANTHER" id="PTHR48287:SF1">
    <property type="entry name" value="ARM REPEAT SUPERFAMILY PROTEIN"/>
    <property type="match status" value="1"/>
</dbReference>
<dbReference type="Pfam" id="PF25772">
    <property type="entry name" value="HEAT_RRP12_N"/>
    <property type="match status" value="1"/>
</dbReference>
<dbReference type="SUPFAM" id="SSF48371">
    <property type="entry name" value="ARM repeat"/>
    <property type="match status" value="2"/>
</dbReference>
<dbReference type="InterPro" id="IPR057860">
    <property type="entry name" value="HEAT_RRP12_N"/>
</dbReference>
<feature type="compositionally biased region" description="Basic residues" evidence="4">
    <location>
        <begin position="1"/>
        <end position="19"/>
    </location>
</feature>
<keyword evidence="8" id="KW-1185">Reference proteome</keyword>
<feature type="region of interest" description="Disordered" evidence="4">
    <location>
        <begin position="1"/>
        <end position="33"/>
    </location>
</feature>
<feature type="compositionally biased region" description="Acidic residues" evidence="4">
    <location>
        <begin position="1137"/>
        <end position="1146"/>
    </location>
</feature>
<dbReference type="PANTHER" id="PTHR48287">
    <property type="entry name" value="ARM REPEAT SUPERFAMILY PROTEIN"/>
    <property type="match status" value="1"/>
</dbReference>
<evidence type="ECO:0000256" key="2">
    <source>
        <dbReference type="ARBA" id="ARBA00007690"/>
    </source>
</evidence>
<accession>A0ABN7ANR2</accession>
<dbReference type="InterPro" id="IPR052087">
    <property type="entry name" value="RRP12"/>
</dbReference>
<comment type="subcellular location">
    <subcellularLocation>
        <location evidence="1">Nucleus</location>
    </subcellularLocation>
</comment>
<dbReference type="InterPro" id="IPR016024">
    <property type="entry name" value="ARM-type_fold"/>
</dbReference>
<evidence type="ECO:0000313" key="7">
    <source>
        <dbReference type="EMBL" id="BES93866.1"/>
    </source>
</evidence>
<dbReference type="Pfam" id="PF08161">
    <property type="entry name" value="RRP12_HEAT"/>
    <property type="match status" value="1"/>
</dbReference>
<evidence type="ECO:0000256" key="1">
    <source>
        <dbReference type="ARBA" id="ARBA00004123"/>
    </source>
</evidence>
<dbReference type="InterPro" id="IPR012978">
    <property type="entry name" value="HEAT_RRP12"/>
</dbReference>
<dbReference type="Gene3D" id="1.25.10.10">
    <property type="entry name" value="Leucine-rich Repeat Variant"/>
    <property type="match status" value="1"/>
</dbReference>
<evidence type="ECO:0000259" key="5">
    <source>
        <dbReference type="Pfam" id="PF08161"/>
    </source>
</evidence>
<evidence type="ECO:0000259" key="6">
    <source>
        <dbReference type="Pfam" id="PF25772"/>
    </source>
</evidence>
<evidence type="ECO:0000256" key="3">
    <source>
        <dbReference type="ARBA" id="ARBA00023242"/>
    </source>
</evidence>
<dbReference type="InterPro" id="IPR011989">
    <property type="entry name" value="ARM-like"/>
</dbReference>
<feature type="compositionally biased region" description="Low complexity" evidence="4">
    <location>
        <begin position="1194"/>
        <end position="1209"/>
    </location>
</feature>
<feature type="domain" description="RRP12 N-terminal HEAT" evidence="6">
    <location>
        <begin position="119"/>
        <end position="353"/>
    </location>
</feature>
<evidence type="ECO:0000256" key="4">
    <source>
        <dbReference type="SAM" id="MobiDB-lite"/>
    </source>
</evidence>
<dbReference type="EMBL" id="AP028912">
    <property type="protein sequence ID" value="BES93866.1"/>
    <property type="molecule type" value="Genomic_DNA"/>
</dbReference>
<feature type="region of interest" description="Disordered" evidence="4">
    <location>
        <begin position="1134"/>
        <end position="1267"/>
    </location>
</feature>
<keyword evidence="3" id="KW-0539">Nucleus</keyword>
<sequence length="1308" mass="145577">MAKFRTRVKGTQKAKKWSRGHSSDSNPNSHKFRENARSRFFQPMLPTNSTKPSNLTTKALELFNIKGQNSHVDDDVMDDDQVSFGGTTTTYKTFDTFASDWSACSNVSFSRLITKFRPDSAAHKDMLAVLAAVTEVIKENGGSESSTEYFAALLTSLMTAEYDDDHVTAIVNLLAMGIKSVPPAVLRSRFSDACSILLQLLNKYSDSDRCSLVRSILGCLSVLLRAQDSAAWSDSSTLQILRAILAFITFSKPKIRKAAQHSIVSVVKQSEITLAGLAEIASHCTHLVETVSSTGGVTTTLHILTLLKDVIHTFPKKHLKACCEAILKIMTLNNVLINSCSMQALHGLFSSASPDQLPAALGAKLINALYDYQPPPTDSQPIQAWIALMQQAHINLAHGDLRLCVLNLPKLYRTITNFYLIERMDTSACLTLALQSVTMECLSLAAPQSNLFLPYASEIIEIHHSLLSYQYFKSFNQVLHLITALFKTLGENYQNLLLPMVKTLAEFRESSESLFPKEIENAVGAAIRSLGPEVIIKALPLLVNDPTQEFKRSWILPLLKDNVRGSSLKCFIDYFLPLTTVCKNQAEKYNALNDRPRALSYDLLQSQIWSLLPSFANEPTDITVTFPSMAKALGGVLNTRNDLRLIVLSCIRQLLVHANNASNNNRLQDQSTMARYGKNFLPILFNIYTTKVTRSDEEGVRLASFETIKVYLQVTEPKLCIDFFDRSLEKVKSDDCDKFMKACCLDLLRLLVPYVTNRQQLLDLVIPHLSEPAEQKKYYKLLEVFLSEEALRDCLMPNWERVKNAVLESRNATMPNSKGARLSCIAKILNESEDVSAMVECVLPEAILCLKDINSKTKSIAHKVLATIYEKQPVDEIVTPIFAGLLGSPDLVSCSVLALASLIYHCKDKLSDDTEKQILNNVGLLVLSNSREIASASMAFIKIYITSQPRDKVGMYVPTLMKLFSAMNEDCKKHNRNRTRDIIARLVRWFGGDLVLQCVPPEDEILLLRTKNLAKIHERKRRKRESERASQSTGKTAMTTFSVANHHKTMEEILAEVDDDLDMDNDEEEFVEKGKKKKNKTWITEGGDDIIDFTDSRIAARNITGTKPTDEIVSQAYRKTSKKSTFNTAPDGRLIIADDDSSDDETPAVRKKKTVLPGVNIPSQDTDSDDFSDVDDDWMTTAGDSTNGRKRARSISSAGSAAPAAKYQAGGSGIHRPITASNFGGPTRRGKPSKKASNPYVQTGEEYRSKKGRGDVKRKGKPDPFAYLPLRRDALNKRKRMKAMGSLKNVLKAAQRGVAIGSKKKSRN</sequence>
<feature type="compositionally biased region" description="Basic and acidic residues" evidence="4">
    <location>
        <begin position="1245"/>
        <end position="1257"/>
    </location>
</feature>
<dbReference type="Proteomes" id="UP001307889">
    <property type="component" value="Chromosome 4"/>
</dbReference>
<gene>
    <name evidence="7" type="ORF">NTJ_06677</name>
</gene>
<reference evidence="7 8" key="1">
    <citation type="submission" date="2023-09" db="EMBL/GenBank/DDBJ databases">
        <title>Nesidiocoris tenuis whole genome shotgun sequence.</title>
        <authorList>
            <person name="Shibata T."/>
            <person name="Shimoda M."/>
            <person name="Kobayashi T."/>
            <person name="Uehara T."/>
        </authorList>
    </citation>
    <scope>NUCLEOTIDE SEQUENCE [LARGE SCALE GENOMIC DNA]</scope>
    <source>
        <strain evidence="7 8">Japan</strain>
    </source>
</reference>
<evidence type="ECO:0000313" key="8">
    <source>
        <dbReference type="Proteomes" id="UP001307889"/>
    </source>
</evidence>
<organism evidence="7 8">
    <name type="scientific">Nesidiocoris tenuis</name>
    <dbReference type="NCBI Taxonomy" id="355587"/>
    <lineage>
        <taxon>Eukaryota</taxon>
        <taxon>Metazoa</taxon>
        <taxon>Ecdysozoa</taxon>
        <taxon>Arthropoda</taxon>
        <taxon>Hexapoda</taxon>
        <taxon>Insecta</taxon>
        <taxon>Pterygota</taxon>
        <taxon>Neoptera</taxon>
        <taxon>Paraneoptera</taxon>
        <taxon>Hemiptera</taxon>
        <taxon>Heteroptera</taxon>
        <taxon>Panheteroptera</taxon>
        <taxon>Cimicomorpha</taxon>
        <taxon>Miridae</taxon>
        <taxon>Dicyphina</taxon>
        <taxon>Nesidiocoris</taxon>
    </lineage>
</organism>
<comment type="similarity">
    <text evidence="2">Belongs to the RRP12 family.</text>
</comment>
<protein>
    <submittedName>
        <fullName evidence="7">NUC173 domain</fullName>
    </submittedName>
</protein>
<proteinExistence type="inferred from homology"/>
<feature type="compositionally biased region" description="Acidic residues" evidence="4">
    <location>
        <begin position="1166"/>
        <end position="1178"/>
    </location>
</feature>
<name>A0ABN7ANR2_9HEMI</name>